<dbReference type="OrthoDB" id="10072451at2759"/>
<keyword evidence="5" id="KW-0804">Transcription</keyword>
<evidence type="ECO:0000256" key="6">
    <source>
        <dbReference type="ARBA" id="ARBA00023242"/>
    </source>
</evidence>
<reference evidence="7 8" key="1">
    <citation type="journal article" date="2017" name="PLoS Biol.">
        <title>The sea cucumber genome provides insights into morphological evolution and visceral regeneration.</title>
        <authorList>
            <person name="Zhang X."/>
            <person name="Sun L."/>
            <person name="Yuan J."/>
            <person name="Sun Y."/>
            <person name="Gao Y."/>
            <person name="Zhang L."/>
            <person name="Li S."/>
            <person name="Dai H."/>
            <person name="Hamel J.F."/>
            <person name="Liu C."/>
            <person name="Yu Y."/>
            <person name="Liu S."/>
            <person name="Lin W."/>
            <person name="Guo K."/>
            <person name="Jin S."/>
            <person name="Xu P."/>
            <person name="Storey K.B."/>
            <person name="Huan P."/>
            <person name="Zhang T."/>
            <person name="Zhou Y."/>
            <person name="Zhang J."/>
            <person name="Lin C."/>
            <person name="Li X."/>
            <person name="Xing L."/>
            <person name="Huo D."/>
            <person name="Sun M."/>
            <person name="Wang L."/>
            <person name="Mercier A."/>
            <person name="Li F."/>
            <person name="Yang H."/>
            <person name="Xiang J."/>
        </authorList>
    </citation>
    <scope>NUCLEOTIDE SEQUENCE [LARGE SCALE GENOMIC DNA]</scope>
    <source>
        <strain evidence="7">Shaxun</strain>
        <tissue evidence="7">Muscle</tissue>
    </source>
</reference>
<dbReference type="EMBL" id="MRZV01000861">
    <property type="protein sequence ID" value="PIK43300.1"/>
    <property type="molecule type" value="Genomic_DNA"/>
</dbReference>
<evidence type="ECO:0000256" key="4">
    <source>
        <dbReference type="ARBA" id="ARBA00023125"/>
    </source>
</evidence>
<evidence type="ECO:0000256" key="1">
    <source>
        <dbReference type="ARBA" id="ARBA00004123"/>
    </source>
</evidence>
<evidence type="ECO:0000313" key="7">
    <source>
        <dbReference type="EMBL" id="PIK43300.1"/>
    </source>
</evidence>
<keyword evidence="2" id="KW-0677">Repeat</keyword>
<dbReference type="InterPro" id="IPR004212">
    <property type="entry name" value="GTF2I"/>
</dbReference>
<keyword evidence="8" id="KW-1185">Reference proteome</keyword>
<keyword evidence="3" id="KW-0805">Transcription regulation</keyword>
<dbReference type="Gene3D" id="3.90.1460.10">
    <property type="entry name" value="GTF2I-like"/>
    <property type="match status" value="1"/>
</dbReference>
<dbReference type="SUPFAM" id="SSF117773">
    <property type="entry name" value="GTF2I-like repeat"/>
    <property type="match status" value="1"/>
</dbReference>
<dbReference type="Proteomes" id="UP000230750">
    <property type="component" value="Unassembled WGS sequence"/>
</dbReference>
<sequence length="257" mass="29028">MASSIGILVIFRELSLYHLDPFLSTVTMNGTTTKQIKPRRTGYSLFCMEKANSEEFKQLTRSERLHRFGESWRTLGQEQRALFRARARSLPIPTDQKWRKKEWTRTTKKILSMIDKLKEIIPTTEGYLVLSAGSEIMSYGTSKGSMFLNEYPGLATESFRAFLNQGFPSSALGSEKVTISVIQTIFNEKYSDACGVRGRRMPYSSVKQGLVKMEGMPPGVLLRHPSSYGPRQLRAIFAAKDELRCVINHQGQPDGSS</sequence>
<dbReference type="PROSITE" id="PS51139">
    <property type="entry name" value="GTF2I"/>
    <property type="match status" value="1"/>
</dbReference>
<dbReference type="InterPro" id="IPR036647">
    <property type="entry name" value="GTF2I-like_rpt_sf"/>
</dbReference>
<dbReference type="Gene3D" id="1.10.30.10">
    <property type="entry name" value="High mobility group box domain"/>
    <property type="match status" value="1"/>
</dbReference>
<name>A0A2G8K5K8_STIJA</name>
<dbReference type="InterPro" id="IPR036910">
    <property type="entry name" value="HMG_box_dom_sf"/>
</dbReference>
<protein>
    <submittedName>
        <fullName evidence="7">Putative general transcription factor II-I repeat domain-containing protein 1</fullName>
    </submittedName>
</protein>
<dbReference type="AlphaFoldDB" id="A0A2G8K5K8"/>
<comment type="caution">
    <text evidence="7">The sequence shown here is derived from an EMBL/GenBank/DDBJ whole genome shotgun (WGS) entry which is preliminary data.</text>
</comment>
<evidence type="ECO:0000256" key="2">
    <source>
        <dbReference type="ARBA" id="ARBA00022737"/>
    </source>
</evidence>
<keyword evidence="6" id="KW-0539">Nucleus</keyword>
<dbReference type="GO" id="GO:0003677">
    <property type="term" value="F:DNA binding"/>
    <property type="evidence" value="ECO:0007669"/>
    <property type="project" value="UniProtKB-KW"/>
</dbReference>
<dbReference type="Pfam" id="PF02946">
    <property type="entry name" value="GTF2I"/>
    <property type="match status" value="1"/>
</dbReference>
<comment type="subcellular location">
    <subcellularLocation>
        <location evidence="1">Nucleus</location>
    </subcellularLocation>
</comment>
<dbReference type="GO" id="GO:0005634">
    <property type="term" value="C:nucleus"/>
    <property type="evidence" value="ECO:0007669"/>
    <property type="project" value="UniProtKB-SubCell"/>
</dbReference>
<accession>A0A2G8K5K8</accession>
<gene>
    <name evidence="7" type="ORF">BSL78_19843</name>
</gene>
<evidence type="ECO:0000256" key="3">
    <source>
        <dbReference type="ARBA" id="ARBA00023015"/>
    </source>
</evidence>
<keyword evidence="4" id="KW-0238">DNA-binding</keyword>
<evidence type="ECO:0000313" key="8">
    <source>
        <dbReference type="Proteomes" id="UP000230750"/>
    </source>
</evidence>
<evidence type="ECO:0000256" key="5">
    <source>
        <dbReference type="ARBA" id="ARBA00023163"/>
    </source>
</evidence>
<organism evidence="7 8">
    <name type="scientific">Stichopus japonicus</name>
    <name type="common">Sea cucumber</name>
    <dbReference type="NCBI Taxonomy" id="307972"/>
    <lineage>
        <taxon>Eukaryota</taxon>
        <taxon>Metazoa</taxon>
        <taxon>Echinodermata</taxon>
        <taxon>Eleutherozoa</taxon>
        <taxon>Echinozoa</taxon>
        <taxon>Holothuroidea</taxon>
        <taxon>Aspidochirotacea</taxon>
        <taxon>Aspidochirotida</taxon>
        <taxon>Stichopodidae</taxon>
        <taxon>Apostichopus</taxon>
    </lineage>
</organism>
<dbReference type="SUPFAM" id="SSF47095">
    <property type="entry name" value="HMG-box"/>
    <property type="match status" value="1"/>
</dbReference>
<proteinExistence type="predicted"/>